<evidence type="ECO:0000313" key="2">
    <source>
        <dbReference type="EMBL" id="EFA97963.1"/>
    </source>
</evidence>
<reference evidence="2 3" key="1">
    <citation type="submission" date="2009-12" db="EMBL/GenBank/DDBJ databases">
        <title>Genome Sequence of Prevotella timonensis CRIS 5C-B1.</title>
        <authorList>
            <person name="Durkin A.S."/>
            <person name="Madupu R."/>
            <person name="Torralba M."/>
            <person name="Methe B."/>
            <person name="Sutton G."/>
            <person name="Strausberg R.L."/>
            <person name="Nelson K.E."/>
        </authorList>
    </citation>
    <scope>NUCLEOTIDE SEQUENCE [LARGE SCALE GENOMIC DNA]</scope>
    <source>
        <strain evidence="2 3">CRIS 5C-B1</strain>
    </source>
</reference>
<dbReference type="Proteomes" id="UP000004001">
    <property type="component" value="Unassembled WGS sequence"/>
</dbReference>
<keyword evidence="3" id="KW-1185">Reference proteome</keyword>
<accession>D1VY41</accession>
<name>D1VY41_9BACT</name>
<keyword evidence="1" id="KW-1133">Transmembrane helix</keyword>
<gene>
    <name evidence="2" type="ORF">HMPREF9019_0668</name>
</gene>
<sequence>MAACSSSLCFVFVIMLNGLYYFIYLQKYNFMT</sequence>
<evidence type="ECO:0000256" key="1">
    <source>
        <dbReference type="SAM" id="Phobius"/>
    </source>
</evidence>
<protein>
    <submittedName>
        <fullName evidence="2">Uncharacterized protein</fullName>
    </submittedName>
</protein>
<evidence type="ECO:0000313" key="3">
    <source>
        <dbReference type="Proteomes" id="UP000004001"/>
    </source>
</evidence>
<dbReference type="EMBL" id="ADEF01000016">
    <property type="protein sequence ID" value="EFA97963.1"/>
    <property type="molecule type" value="Genomic_DNA"/>
</dbReference>
<keyword evidence="1" id="KW-0472">Membrane</keyword>
<feature type="transmembrane region" description="Helical" evidence="1">
    <location>
        <begin position="7"/>
        <end position="25"/>
    </location>
</feature>
<keyword evidence="1" id="KW-0812">Transmembrane</keyword>
<comment type="caution">
    <text evidence="2">The sequence shown here is derived from an EMBL/GenBank/DDBJ whole genome shotgun (WGS) entry which is preliminary data.</text>
</comment>
<organism evidence="2 3">
    <name type="scientific">Hoylesella timonensis CRIS 5C-B1</name>
    <dbReference type="NCBI Taxonomy" id="679189"/>
    <lineage>
        <taxon>Bacteria</taxon>
        <taxon>Pseudomonadati</taxon>
        <taxon>Bacteroidota</taxon>
        <taxon>Bacteroidia</taxon>
        <taxon>Bacteroidales</taxon>
        <taxon>Prevotellaceae</taxon>
        <taxon>Hoylesella</taxon>
    </lineage>
</organism>
<dbReference type="AlphaFoldDB" id="D1VY41"/>
<proteinExistence type="predicted"/>